<sequence>MRRSFFLWPAACLALIGLTLYLRHERLTPVPRPHFLPPDGSTRIIPSASASATNIPEATDAPKGTTTTGRVLPQETRAAYIKAIMDPAAGDLPRLECPDLNVSRYQHLQADKIAGSSTDSTIQYYFALDLRQCLTLLPRLIGSVVEAIRFLGPNSCALSIIEGNSEDGTGEVLAALRPELEALGTTYYFSTSDINPKEGNRIDKLARLRNMALQPIFDDAEKTPTGNTSTSTSTKRFSANSTTVIFLNDVAACAEDILELVHQRALLGADMVCGMDWTYVGRDPTFYDVWIARGLRGGDSFFEIPPDGSWDSAWNLFWNDPDAQSRFRARQPFQVFSCWNGAAVFGAAPLLEKSGIRFRAEREGECRQGEPQLFCKDLWFHGYGKIAVVPTVNLEYSDEAGKRIKEAKGYVSRWVGAPEWKDEKIEWQREPPEKVKCMAVYENQFFEPWNITQPGT</sequence>
<proteinExistence type="predicted"/>
<name>A0AAJ0GSD0_9PEZI</name>
<dbReference type="EMBL" id="JAUDZG010000004">
    <property type="protein sequence ID" value="KAK3305272.1"/>
    <property type="molecule type" value="Genomic_DNA"/>
</dbReference>
<keyword evidence="3" id="KW-1185">Reference proteome</keyword>
<evidence type="ECO:0000313" key="2">
    <source>
        <dbReference type="EMBL" id="KAK3305272.1"/>
    </source>
</evidence>
<dbReference type="GeneID" id="87883739"/>
<dbReference type="PANTHER" id="PTHR34144:SF5">
    <property type="entry name" value="ALPHA-1,3-MANNOSYLTRANSFERASE CMT1"/>
    <property type="match status" value="1"/>
</dbReference>
<evidence type="ECO:0000256" key="1">
    <source>
        <dbReference type="SAM" id="SignalP"/>
    </source>
</evidence>
<dbReference type="InterPro" id="IPR021047">
    <property type="entry name" value="Mannosyltransferase_CMT1"/>
</dbReference>
<dbReference type="Pfam" id="PF11735">
    <property type="entry name" value="CAP59_mtransfer"/>
    <property type="match status" value="1"/>
</dbReference>
<reference evidence="2" key="2">
    <citation type="submission" date="2023-06" db="EMBL/GenBank/DDBJ databases">
        <authorList>
            <consortium name="Lawrence Berkeley National Laboratory"/>
            <person name="Mondo S.J."/>
            <person name="Hensen N."/>
            <person name="Bonometti L."/>
            <person name="Westerberg I."/>
            <person name="Brannstrom I.O."/>
            <person name="Guillou S."/>
            <person name="Cros-Aarteil S."/>
            <person name="Calhoun S."/>
            <person name="Haridas S."/>
            <person name="Kuo A."/>
            <person name="Pangilinan J."/>
            <person name="Riley R."/>
            <person name="Labutti K."/>
            <person name="Andreopoulos B."/>
            <person name="Lipzen A."/>
            <person name="Chen C."/>
            <person name="Yanf M."/>
            <person name="Daum C."/>
            <person name="Ng V."/>
            <person name="Clum A."/>
            <person name="Steindorff A."/>
            <person name="Ohm R."/>
            <person name="Martin F."/>
            <person name="Silar P."/>
            <person name="Natvig D."/>
            <person name="Lalanne C."/>
            <person name="Gautier V."/>
            <person name="Ament-Velasquez S.L."/>
            <person name="Kruys A."/>
            <person name="Hutchinson M.I."/>
            <person name="Powell A.J."/>
            <person name="Barry K."/>
            <person name="Miller A.N."/>
            <person name="Grigoriev I.V."/>
            <person name="Debuchy R."/>
            <person name="Gladieux P."/>
            <person name="Thoren M.H."/>
            <person name="Johannesson H."/>
        </authorList>
    </citation>
    <scope>NUCLEOTIDE SEQUENCE</scope>
    <source>
        <strain evidence="2">CBS 333.67</strain>
    </source>
</reference>
<dbReference type="AlphaFoldDB" id="A0AAJ0GSD0"/>
<feature type="chain" id="PRO_5042575613" evidence="1">
    <location>
        <begin position="22"/>
        <end position="456"/>
    </location>
</feature>
<reference evidence="2" key="1">
    <citation type="journal article" date="2023" name="Mol. Phylogenet. Evol.">
        <title>Genome-scale phylogeny and comparative genomics of the fungal order Sordariales.</title>
        <authorList>
            <person name="Hensen N."/>
            <person name="Bonometti L."/>
            <person name="Westerberg I."/>
            <person name="Brannstrom I.O."/>
            <person name="Guillou S."/>
            <person name="Cros-Aarteil S."/>
            <person name="Calhoun S."/>
            <person name="Haridas S."/>
            <person name="Kuo A."/>
            <person name="Mondo S."/>
            <person name="Pangilinan J."/>
            <person name="Riley R."/>
            <person name="LaButti K."/>
            <person name="Andreopoulos B."/>
            <person name="Lipzen A."/>
            <person name="Chen C."/>
            <person name="Yan M."/>
            <person name="Daum C."/>
            <person name="Ng V."/>
            <person name="Clum A."/>
            <person name="Steindorff A."/>
            <person name="Ohm R.A."/>
            <person name="Martin F."/>
            <person name="Silar P."/>
            <person name="Natvig D.O."/>
            <person name="Lalanne C."/>
            <person name="Gautier V."/>
            <person name="Ament-Velasquez S.L."/>
            <person name="Kruys A."/>
            <person name="Hutchinson M.I."/>
            <person name="Powell A.J."/>
            <person name="Barry K."/>
            <person name="Miller A.N."/>
            <person name="Grigoriev I.V."/>
            <person name="Debuchy R."/>
            <person name="Gladieux P."/>
            <person name="Hiltunen Thoren M."/>
            <person name="Johannesson H."/>
        </authorList>
    </citation>
    <scope>NUCLEOTIDE SEQUENCE</scope>
    <source>
        <strain evidence="2">CBS 333.67</strain>
    </source>
</reference>
<feature type="signal peptide" evidence="1">
    <location>
        <begin position="1"/>
        <end position="21"/>
    </location>
</feature>
<organism evidence="2 3">
    <name type="scientific">Chaetomium strumarium</name>
    <dbReference type="NCBI Taxonomy" id="1170767"/>
    <lineage>
        <taxon>Eukaryota</taxon>
        <taxon>Fungi</taxon>
        <taxon>Dikarya</taxon>
        <taxon>Ascomycota</taxon>
        <taxon>Pezizomycotina</taxon>
        <taxon>Sordariomycetes</taxon>
        <taxon>Sordariomycetidae</taxon>
        <taxon>Sordariales</taxon>
        <taxon>Chaetomiaceae</taxon>
        <taxon>Chaetomium</taxon>
    </lineage>
</organism>
<dbReference type="Proteomes" id="UP001273166">
    <property type="component" value="Unassembled WGS sequence"/>
</dbReference>
<evidence type="ECO:0000313" key="3">
    <source>
        <dbReference type="Proteomes" id="UP001273166"/>
    </source>
</evidence>
<dbReference type="RefSeq" id="XP_062721052.1">
    <property type="nucleotide sequence ID" value="XM_062864910.1"/>
</dbReference>
<accession>A0AAJ0GSD0</accession>
<protein>
    <submittedName>
        <fullName evidence="2">Glycosyltransferase family 69 protein</fullName>
    </submittedName>
</protein>
<keyword evidence="1" id="KW-0732">Signal</keyword>
<gene>
    <name evidence="2" type="ORF">B0T15DRAFT_397581</name>
</gene>
<dbReference type="PANTHER" id="PTHR34144">
    <property type="entry name" value="CHROMOSOME 8, WHOLE GENOME SHOTGUN SEQUENCE"/>
    <property type="match status" value="1"/>
</dbReference>
<comment type="caution">
    <text evidence="2">The sequence shown here is derived from an EMBL/GenBank/DDBJ whole genome shotgun (WGS) entry which is preliminary data.</text>
</comment>